<gene>
    <name evidence="2" type="ORF">TEK04_05380</name>
</gene>
<reference evidence="2 3" key="1">
    <citation type="submission" date="2024-03" db="EMBL/GenBank/DDBJ databases">
        <title>Draft genome sequence of Klenkia sp. LSe6-5.</title>
        <authorList>
            <person name="Duangmal K."/>
            <person name="Chantavorakit T."/>
        </authorList>
    </citation>
    <scope>NUCLEOTIDE SEQUENCE [LARGE SCALE GENOMIC DNA]</scope>
    <source>
        <strain evidence="2 3">LSe6-5</strain>
    </source>
</reference>
<keyword evidence="3" id="KW-1185">Reference proteome</keyword>
<evidence type="ECO:0000256" key="1">
    <source>
        <dbReference type="SAM" id="MobiDB-lite"/>
    </source>
</evidence>
<dbReference type="EMBL" id="JBAPLU010000004">
    <property type="protein sequence ID" value="MEI4271145.1"/>
    <property type="molecule type" value="Genomic_DNA"/>
</dbReference>
<accession>A0ABU8DQL6</accession>
<dbReference type="Proteomes" id="UP001361570">
    <property type="component" value="Unassembled WGS sequence"/>
</dbReference>
<name>A0ABU8DQL6_9ACTN</name>
<organism evidence="2 3">
    <name type="scientific">Klenkia sesuvii</name>
    <dbReference type="NCBI Taxonomy" id="3103137"/>
    <lineage>
        <taxon>Bacteria</taxon>
        <taxon>Bacillati</taxon>
        <taxon>Actinomycetota</taxon>
        <taxon>Actinomycetes</taxon>
        <taxon>Geodermatophilales</taxon>
        <taxon>Geodermatophilaceae</taxon>
        <taxon>Klenkia</taxon>
    </lineage>
</organism>
<sequence length="24" mass="2512">MVMGDLAAASRTPKGVLVRVHSES</sequence>
<evidence type="ECO:0000313" key="2">
    <source>
        <dbReference type="EMBL" id="MEI4271145.1"/>
    </source>
</evidence>
<protein>
    <submittedName>
        <fullName evidence="2">Uncharacterized protein</fullName>
    </submittedName>
</protein>
<dbReference type="RefSeq" id="WP_336403467.1">
    <property type="nucleotide sequence ID" value="NZ_JBAPLU010000004.1"/>
</dbReference>
<comment type="caution">
    <text evidence="2">The sequence shown here is derived from an EMBL/GenBank/DDBJ whole genome shotgun (WGS) entry which is preliminary data.</text>
</comment>
<evidence type="ECO:0000313" key="3">
    <source>
        <dbReference type="Proteomes" id="UP001361570"/>
    </source>
</evidence>
<proteinExistence type="predicted"/>
<feature type="region of interest" description="Disordered" evidence="1">
    <location>
        <begin position="1"/>
        <end position="24"/>
    </location>
</feature>